<feature type="region of interest" description="Disordered" evidence="9">
    <location>
        <begin position="110"/>
        <end position="147"/>
    </location>
</feature>
<dbReference type="PANTHER" id="PTHR15822">
    <property type="entry name" value="TRAF AND TNF RECEPTOR-ASSOCIATED PROTEIN"/>
    <property type="match status" value="1"/>
</dbReference>
<dbReference type="EMBL" id="ASYR01000007">
    <property type="protein sequence ID" value="KAF0650617.1"/>
    <property type="molecule type" value="Genomic_DNA"/>
</dbReference>
<evidence type="ECO:0000256" key="8">
    <source>
        <dbReference type="ARBA" id="ARBA00023204"/>
    </source>
</evidence>
<dbReference type="InterPro" id="IPR043519">
    <property type="entry name" value="NT_sf"/>
</dbReference>
<dbReference type="SUPFAM" id="SSF56219">
    <property type="entry name" value="DNase I-like"/>
    <property type="match status" value="1"/>
</dbReference>
<keyword evidence="4" id="KW-0479">Metal-binding</keyword>
<evidence type="ECO:0000256" key="2">
    <source>
        <dbReference type="ARBA" id="ARBA00001946"/>
    </source>
</evidence>
<keyword evidence="3" id="KW-0540">Nuclease</keyword>
<dbReference type="Pfam" id="PF13563">
    <property type="entry name" value="2_5_RNA_ligase2"/>
    <property type="match status" value="1"/>
</dbReference>
<dbReference type="Pfam" id="PF04457">
    <property type="entry name" value="MJ1316"/>
    <property type="match status" value="1"/>
</dbReference>
<evidence type="ECO:0000256" key="7">
    <source>
        <dbReference type="ARBA" id="ARBA00022842"/>
    </source>
</evidence>
<evidence type="ECO:0000259" key="11">
    <source>
        <dbReference type="Pfam" id="PF04457"/>
    </source>
</evidence>
<dbReference type="Pfam" id="PF04928">
    <property type="entry name" value="PAP_central"/>
    <property type="match status" value="1"/>
</dbReference>
<evidence type="ECO:0000256" key="6">
    <source>
        <dbReference type="ARBA" id="ARBA00022801"/>
    </source>
</evidence>
<dbReference type="InterPro" id="IPR007012">
    <property type="entry name" value="PolA_pol_cen_dom"/>
</dbReference>
<dbReference type="SUPFAM" id="SSF81631">
    <property type="entry name" value="PAP/OAS1 substrate-binding domain"/>
    <property type="match status" value="1"/>
</dbReference>
<dbReference type="Gene3D" id="3.90.1140.10">
    <property type="entry name" value="Cyclic phosphodiesterase"/>
    <property type="match status" value="1"/>
</dbReference>
<reference evidence="13 14" key="1">
    <citation type="submission" date="2013-05" db="EMBL/GenBank/DDBJ databases">
        <title>Genome Sequence of Streptomyces fradiae.</title>
        <authorList>
            <person name="Kirby R."/>
        </authorList>
    </citation>
    <scope>NUCLEOTIDE SEQUENCE [LARGE SCALE GENOMIC DNA]</scope>
    <source>
        <strain evidence="13 14">ATCC 10745</strain>
    </source>
</reference>
<gene>
    <name evidence="13" type="ORF">K701_06355</name>
</gene>
<evidence type="ECO:0000256" key="4">
    <source>
        <dbReference type="ARBA" id="ARBA00022723"/>
    </source>
</evidence>
<keyword evidence="7" id="KW-0460">Magnesium</keyword>
<name>A0ABQ6XY01_STRFR</name>
<evidence type="ECO:0000256" key="3">
    <source>
        <dbReference type="ARBA" id="ARBA00022722"/>
    </source>
</evidence>
<dbReference type="Gene3D" id="3.60.10.10">
    <property type="entry name" value="Endonuclease/exonuclease/phosphatase"/>
    <property type="match status" value="1"/>
</dbReference>
<keyword evidence="6" id="KW-0378">Hydrolase</keyword>
<evidence type="ECO:0000313" key="13">
    <source>
        <dbReference type="EMBL" id="KAF0650617.1"/>
    </source>
</evidence>
<comment type="caution">
    <text evidence="13">The sequence shown here is derived from an EMBL/GenBank/DDBJ whole genome shotgun (WGS) entry which is preliminary data.</text>
</comment>
<feature type="region of interest" description="Disordered" evidence="9">
    <location>
        <begin position="898"/>
        <end position="924"/>
    </location>
</feature>
<dbReference type="InterPro" id="IPR009097">
    <property type="entry name" value="Cyclic_Pdiesterase"/>
</dbReference>
<dbReference type="InterPro" id="IPR036691">
    <property type="entry name" value="Endo/exonu/phosph_ase_sf"/>
</dbReference>
<evidence type="ECO:0000256" key="5">
    <source>
        <dbReference type="ARBA" id="ARBA00022763"/>
    </source>
</evidence>
<dbReference type="Pfam" id="PF03372">
    <property type="entry name" value="Exo_endo_phos"/>
    <property type="match status" value="1"/>
</dbReference>
<evidence type="ECO:0000313" key="14">
    <source>
        <dbReference type="Proteomes" id="UP000731519"/>
    </source>
</evidence>
<dbReference type="Gene3D" id="1.10.1410.10">
    <property type="match status" value="1"/>
</dbReference>
<dbReference type="Gene3D" id="3.30.460.10">
    <property type="entry name" value="Beta Polymerase, domain 2"/>
    <property type="match status" value="1"/>
</dbReference>
<evidence type="ECO:0000259" key="10">
    <source>
        <dbReference type="Pfam" id="PF03372"/>
    </source>
</evidence>
<feature type="domain" description="Poly(A) polymerase central" evidence="12">
    <location>
        <begin position="807"/>
        <end position="945"/>
    </location>
</feature>
<dbReference type="InterPro" id="IPR051547">
    <property type="entry name" value="TDP2-like"/>
</dbReference>
<feature type="domain" description="MJ1316 RNA cyclic group end recognition" evidence="11">
    <location>
        <begin position="1"/>
        <end position="65"/>
    </location>
</feature>
<evidence type="ECO:0008006" key="15">
    <source>
        <dbReference type="Google" id="ProtNLM"/>
    </source>
</evidence>
<proteinExistence type="predicted"/>
<feature type="compositionally biased region" description="Gly residues" evidence="9">
    <location>
        <begin position="127"/>
        <end position="147"/>
    </location>
</feature>
<evidence type="ECO:0000256" key="9">
    <source>
        <dbReference type="SAM" id="MobiDB-lite"/>
    </source>
</evidence>
<organism evidence="13 14">
    <name type="scientific">Streptomyces fradiae ATCC 10745 = DSM 40063</name>
    <dbReference type="NCBI Taxonomy" id="1319510"/>
    <lineage>
        <taxon>Bacteria</taxon>
        <taxon>Bacillati</taxon>
        <taxon>Actinomycetota</taxon>
        <taxon>Actinomycetes</taxon>
        <taxon>Kitasatosporales</taxon>
        <taxon>Streptomycetaceae</taxon>
        <taxon>Streptomyces</taxon>
    </lineage>
</organism>
<comment type="cofactor">
    <cofactor evidence="1">
        <name>Mn(2+)</name>
        <dbReference type="ChEBI" id="CHEBI:29035"/>
    </cofactor>
</comment>
<evidence type="ECO:0000259" key="12">
    <source>
        <dbReference type="Pfam" id="PF04928"/>
    </source>
</evidence>
<keyword evidence="14" id="KW-1185">Reference proteome</keyword>
<protein>
    <recommendedName>
        <fullName evidence="15">Polynucleotide adenylyltransferase</fullName>
    </recommendedName>
</protein>
<comment type="cofactor">
    <cofactor evidence="2">
        <name>Mg(2+)</name>
        <dbReference type="ChEBI" id="CHEBI:18420"/>
    </cofactor>
</comment>
<keyword evidence="8" id="KW-0234">DNA repair</keyword>
<dbReference type="SUPFAM" id="SSF55144">
    <property type="entry name" value="LigT-like"/>
    <property type="match status" value="1"/>
</dbReference>
<dbReference type="PANTHER" id="PTHR15822:SF4">
    <property type="entry name" value="TYROSYL-DNA PHOSPHODIESTERASE 2"/>
    <property type="match status" value="1"/>
</dbReference>
<evidence type="ECO:0000256" key="1">
    <source>
        <dbReference type="ARBA" id="ARBA00001936"/>
    </source>
</evidence>
<accession>A0ABQ6XY01</accession>
<keyword evidence="5" id="KW-0227">DNA damage</keyword>
<dbReference type="CDD" id="cd09080">
    <property type="entry name" value="TDP2"/>
    <property type="match status" value="1"/>
</dbReference>
<sequence>MRTSDEIYHRVRWDSRFDPARFVMGVMQRGAEPKRVPLAAFVPGGDIPWHRVLFFEADGEVVWDRATGVDRIDASGAGRVREARLLRSPFFTARQPHVWDAGAGRWVAGGGASGGGGDSEVQAADVAGGGASGGGRASGGGGAGASGGGGGLRVLTWNTLWDRYDGDLIDTARRRPLLLDALRDADADVIALQEAEPALLRLLLAAPWVRERYVLGTDPAGPDVGECGLLLLSRLPVREAAIHVLGPHKAVTAMVVDTGAERPLTVAATHLSSDHSQDGAGRRNAELARLAEGFAAVAGDLVLVGDFNDGGDLPETALGMRDAWTEAHGPADRTPTFDPGANPLAAVSSLSGRAARLDRVLLRAERARVDTAELTGREPGPGGLYVSDHYGVLVDLALDGAGAPGALDVRPTPRTAVAWLPPAALWPPIQDVRRAHDPQIRRWPPHVNLLFGFVPEARFERAAELVAEAVRGVAPFEARLQGVHTFGHREGATVWLDPGAGGEAPWRELRRALEQRFPRCRGHRRGFTPHLSLGRTADPEAVARAAEDRFGGPLTAPVAEVALLSRRGGEPMRVRAVVSLGTGEVRWYDDGAPYPAGTGLPDGGAAGAGGGRAGDGRAGDAVGGCGMEAEAAGGEAAGAEAAGGEAAVSGRVGRAPAPAATSAPSASAPADAVERVLRAVGRALPGAEVHVVGSRRMGCDLPGADLDLVAAVPGAPDLADLRERVAAALPAGAGPVREVVGARVPGFRFEAHGGLGVDLAVVPTGAVPPRDAVARRAELGEPAAVALSAVADADAVRAYVGDRHADFARLAREVKAWARARGLDAAPLGGLPGLAWALLAARTVREAEAGDAASPRALLRSFFATWAAWDWRLPVDAAPVDAAPVDAAAPVDEEPLDGTTAPGASGLPVAVTTPTYPRRPCTDQVTPGGRDLLVRELYRAWELLEAGGEADARLLDPPPMHRRHAAWAVVTVPRGPLEGRVRGRTRALLAALAEAGAPDAHAWPRPYAQGPDSVAYAIGLGAEPPDAAALADVAGRRLRGLPGVTLTWADGGDVPTLG</sequence>
<dbReference type="SUPFAM" id="SSF81301">
    <property type="entry name" value="Nucleotidyltransferase"/>
    <property type="match status" value="1"/>
</dbReference>
<dbReference type="InterPro" id="IPR005135">
    <property type="entry name" value="Endo/exonuclease/phosphatase"/>
</dbReference>
<feature type="domain" description="Endonuclease/exonuclease/phosphatase" evidence="10">
    <location>
        <begin position="155"/>
        <end position="389"/>
    </location>
</feature>
<dbReference type="InterPro" id="IPR040459">
    <property type="entry name" value="MJ1316"/>
</dbReference>
<dbReference type="Proteomes" id="UP000731519">
    <property type="component" value="Unassembled WGS sequence"/>
</dbReference>
<dbReference type="GeneID" id="91404887"/>
<dbReference type="RefSeq" id="WP_150485829.1">
    <property type="nucleotide sequence ID" value="NZ_ASYR01000007.1"/>
</dbReference>